<name>A0A9W9D2Q3_9PEZI</name>
<dbReference type="EMBL" id="JAPEVB010000001">
    <property type="protein sequence ID" value="KAJ4397325.1"/>
    <property type="molecule type" value="Genomic_DNA"/>
</dbReference>
<evidence type="ECO:0000313" key="3">
    <source>
        <dbReference type="EMBL" id="KAJ4397325.1"/>
    </source>
</evidence>
<dbReference type="InterPro" id="IPR010730">
    <property type="entry name" value="HET"/>
</dbReference>
<keyword evidence="4" id="KW-1185">Reference proteome</keyword>
<accession>A0A9W9D2Q3</accession>
<dbReference type="Proteomes" id="UP001140453">
    <property type="component" value="Unassembled WGS sequence"/>
</dbReference>
<proteinExistence type="predicted"/>
<dbReference type="InterPro" id="IPR052895">
    <property type="entry name" value="HetReg/Transcr_Mod"/>
</dbReference>
<dbReference type="OrthoDB" id="5245069at2759"/>
<dbReference type="PANTHER" id="PTHR24148">
    <property type="entry name" value="ANKYRIN REPEAT DOMAIN-CONTAINING PROTEIN 39 HOMOLOG-RELATED"/>
    <property type="match status" value="1"/>
</dbReference>
<sequence length="459" mass="52124">MCGLDDGALDDRDIPGAGRNPATLSPVLQTRLSRLRPWVDALCINQSNTQEKASQIPRMKEIYGYTMHALAWLGENPPEDDRFLLQATDYHSRRAMAALDGGPYGNKLRLHLLREEGRLQAVERLLQWPWFKRVWVIQEVTPPRREVVVVAGGHQYSLEHMDRLYWAVDYDHSLPHPVTGATRMYQNLKDEERWERPSLTIAKSGRANSDATAFSIRFVKIQASLKHLVASIKHDYLYAILGLCNSMSVVLAPDYRKPFDVVFREYARFIFESTGDLAALMRERRDLEPTVPSWVPDFASASILSAHHLSLDGISMDRPTFSDDGRKFLILAVELGRCIHRASDENRSKERPCCVLTEDVQLVKHRWRHDPTAGVDVYPDQKDAVVRPGDIVIVPEGLESYNRALILRGAMITAGNGQEFRLVATCMVFDRTVGLNERGLEANIRGIMDDAVERHFTII</sequence>
<evidence type="ECO:0000313" key="4">
    <source>
        <dbReference type="Proteomes" id="UP001140453"/>
    </source>
</evidence>
<dbReference type="Pfam" id="PF06985">
    <property type="entry name" value="HET"/>
    <property type="match status" value="1"/>
</dbReference>
<protein>
    <recommendedName>
        <fullName evidence="2">Heterokaryon incompatibility domain-containing protein</fullName>
    </recommendedName>
</protein>
<dbReference type="PANTHER" id="PTHR24148:SF64">
    <property type="entry name" value="HETEROKARYON INCOMPATIBILITY DOMAIN-CONTAINING PROTEIN"/>
    <property type="match status" value="1"/>
</dbReference>
<comment type="caution">
    <text evidence="3">The sequence shown here is derived from an EMBL/GenBank/DDBJ whole genome shotgun (WGS) entry which is preliminary data.</text>
</comment>
<feature type="domain" description="Heterokaryon incompatibility" evidence="2">
    <location>
        <begin position="34"/>
        <end position="139"/>
    </location>
</feature>
<gene>
    <name evidence="3" type="ORF">N0V93_001550</name>
</gene>
<reference evidence="3" key="1">
    <citation type="submission" date="2022-10" db="EMBL/GenBank/DDBJ databases">
        <title>Tapping the CABI collections for fungal endophytes: first genome assemblies for Collariella, Neodidymelliopsis, Ascochyta clinopodiicola, Didymella pomorum, Didymosphaeria variabile, Neocosmospora piperis and Neocucurbitaria cava.</title>
        <authorList>
            <person name="Hill R."/>
        </authorList>
    </citation>
    <scope>NUCLEOTIDE SEQUENCE</scope>
    <source>
        <strain evidence="3">IMI 355082</strain>
    </source>
</reference>
<organism evidence="3 4">
    <name type="scientific">Gnomoniopsis smithogilvyi</name>
    <dbReference type="NCBI Taxonomy" id="1191159"/>
    <lineage>
        <taxon>Eukaryota</taxon>
        <taxon>Fungi</taxon>
        <taxon>Dikarya</taxon>
        <taxon>Ascomycota</taxon>
        <taxon>Pezizomycotina</taxon>
        <taxon>Sordariomycetes</taxon>
        <taxon>Sordariomycetidae</taxon>
        <taxon>Diaporthales</taxon>
        <taxon>Gnomoniaceae</taxon>
        <taxon>Gnomoniopsis</taxon>
    </lineage>
</organism>
<evidence type="ECO:0000256" key="1">
    <source>
        <dbReference type="SAM" id="MobiDB-lite"/>
    </source>
</evidence>
<dbReference type="AlphaFoldDB" id="A0A9W9D2Q3"/>
<evidence type="ECO:0000259" key="2">
    <source>
        <dbReference type="Pfam" id="PF06985"/>
    </source>
</evidence>
<feature type="region of interest" description="Disordered" evidence="1">
    <location>
        <begin position="1"/>
        <end position="23"/>
    </location>
</feature>